<keyword evidence="5" id="KW-0443">Lipid metabolism</keyword>
<dbReference type="OrthoDB" id="3990054at2759"/>
<gene>
    <name evidence="8" type="ORF">STAS_04989</name>
</gene>
<feature type="transmembrane region" description="Helical" evidence="7">
    <location>
        <begin position="497"/>
        <end position="520"/>
    </location>
</feature>
<reference evidence="9" key="1">
    <citation type="journal article" date="2019" name="Curr. Biol.">
        <title>Genome Sequence of Striga asiatica Provides Insight into the Evolution of Plant Parasitism.</title>
        <authorList>
            <person name="Yoshida S."/>
            <person name="Kim S."/>
            <person name="Wafula E.K."/>
            <person name="Tanskanen J."/>
            <person name="Kim Y.M."/>
            <person name="Honaas L."/>
            <person name="Yang Z."/>
            <person name="Spallek T."/>
            <person name="Conn C.E."/>
            <person name="Ichihashi Y."/>
            <person name="Cheong K."/>
            <person name="Cui S."/>
            <person name="Der J.P."/>
            <person name="Gundlach H."/>
            <person name="Jiao Y."/>
            <person name="Hori C."/>
            <person name="Ishida J.K."/>
            <person name="Kasahara H."/>
            <person name="Kiba T."/>
            <person name="Kim M.S."/>
            <person name="Koo N."/>
            <person name="Laohavisit A."/>
            <person name="Lee Y.H."/>
            <person name="Lumba S."/>
            <person name="McCourt P."/>
            <person name="Mortimer J.C."/>
            <person name="Mutuku J.M."/>
            <person name="Nomura T."/>
            <person name="Sasaki-Sekimoto Y."/>
            <person name="Seto Y."/>
            <person name="Wang Y."/>
            <person name="Wakatake T."/>
            <person name="Sakakibara H."/>
            <person name="Demura T."/>
            <person name="Yamaguchi S."/>
            <person name="Yoneyama K."/>
            <person name="Manabe R.I."/>
            <person name="Nelson D.C."/>
            <person name="Schulman A.H."/>
            <person name="Timko M.P."/>
            <person name="dePamphilis C.W."/>
            <person name="Choi D."/>
            <person name="Shirasu K."/>
        </authorList>
    </citation>
    <scope>NUCLEOTIDE SEQUENCE [LARGE SCALE GENOMIC DNA]</scope>
    <source>
        <strain evidence="9">cv. UVA1</strain>
    </source>
</reference>
<evidence type="ECO:0000256" key="6">
    <source>
        <dbReference type="ARBA" id="ARBA00023136"/>
    </source>
</evidence>
<feature type="transmembrane region" description="Helical" evidence="7">
    <location>
        <begin position="558"/>
        <end position="580"/>
    </location>
</feature>
<evidence type="ECO:0000256" key="2">
    <source>
        <dbReference type="ARBA" id="ARBA00022692"/>
    </source>
</evidence>
<feature type="transmembrane region" description="Helical" evidence="7">
    <location>
        <begin position="148"/>
        <end position="170"/>
    </location>
</feature>
<dbReference type="Pfam" id="PF06775">
    <property type="entry name" value="Seipin"/>
    <property type="match status" value="2"/>
</dbReference>
<dbReference type="EMBL" id="BKCP01003336">
    <property type="protein sequence ID" value="GER29145.1"/>
    <property type="molecule type" value="Genomic_DNA"/>
</dbReference>
<evidence type="ECO:0000256" key="5">
    <source>
        <dbReference type="ARBA" id="ARBA00023098"/>
    </source>
</evidence>
<proteinExistence type="predicted"/>
<evidence type="ECO:0000256" key="3">
    <source>
        <dbReference type="ARBA" id="ARBA00022824"/>
    </source>
</evidence>
<feature type="transmembrane region" description="Helical" evidence="7">
    <location>
        <begin position="747"/>
        <end position="767"/>
    </location>
</feature>
<dbReference type="Proteomes" id="UP000325081">
    <property type="component" value="Unassembled WGS sequence"/>
</dbReference>
<dbReference type="InterPro" id="IPR009617">
    <property type="entry name" value="Seipin"/>
</dbReference>
<feature type="transmembrane region" description="Helical" evidence="7">
    <location>
        <begin position="122"/>
        <end position="142"/>
    </location>
</feature>
<keyword evidence="2 7" id="KW-0812">Transmembrane</keyword>
<keyword evidence="3" id="KW-0256">Endoplasmic reticulum</keyword>
<dbReference type="CDD" id="cd23995">
    <property type="entry name" value="Seipin_BSCL2_like"/>
    <property type="match status" value="2"/>
</dbReference>
<name>A0A5A7P8J4_STRAF</name>
<protein>
    <submittedName>
        <fullName evidence="8">Seipin</fullName>
    </submittedName>
</protein>
<comment type="subcellular location">
    <subcellularLocation>
        <location evidence="1">Endoplasmic reticulum membrane</location>
        <topology evidence="1">Multi-pass membrane protein</topology>
    </subcellularLocation>
</comment>
<evidence type="ECO:0000256" key="1">
    <source>
        <dbReference type="ARBA" id="ARBA00004477"/>
    </source>
</evidence>
<dbReference type="AlphaFoldDB" id="A0A5A7P8J4"/>
<sequence length="788" mass="90542">MDDPRRSSTHENGESREILLNDDHLNFLGFPANITTHALLLGADKLLMTRKPDPLPTHSNFEPQTYHELHENLSNGKIQGKYTTKENRKVKRFEECKNNSFHATSRFSNEYKSYNGYNNDEFSFSFIAFATVLMLKLASFQISLLLRFFTFPIWLLNLSFMFVEFPFQILTHFLREHLKKKLMIACHAFYIKLKSQTYFLRLAVRFGKAVFCGAYVFFVLVGMLVSGFVISGVIMRNLVQERIHTTETLNFDYTKTSPAAIVPVVSGVLPSKLKLAVLLTLPESEYNRKLGVFQVRVETLSSNGKVVNWMSYPTMLRFKSQSIRAVETLFKSVHLITGMKSEVQNLKIVMGEFNEGHGAMSSFKVILEQRAEFQGGSGVPQIYGGYLEIESELSKLKRVLWNWRRTAFVWVGFGSFLSEVMVFLIFFRPVVLPGGRTKAMGSSKYTIKQNQKVKRFEECKNNSFHATSRFSNEYESYNNGYNNESFHLLSNNPTLKVLYFFPIWFFNLSFMFVMFPFQILTHLREHLKKKLMIACHASYIRLKSQTYFLRLAVRFGKAVFCGAYVFFVLVGMLVSDIMVQERIHTAETLNFDYTKTSPTAIVPVVSGFLPSNLKLTVLLTLPESECNRKLGVFQVRVETLSSNGKVVNWMSYPTMLRFKSQSIRAVETLFKSVHLITGMKSEVQNLKIAIGEFNEGHGAMSSFKVILEQRAEFQGGSGVPQIYGGYLEIEYELLKLKRVLWNWRRTAFVWVGFGLFFGEVMVFLIFFRPVVLPGGRTKAMGSSKKRFV</sequence>
<evidence type="ECO:0000313" key="8">
    <source>
        <dbReference type="EMBL" id="GER29145.1"/>
    </source>
</evidence>
<feature type="transmembrane region" description="Helical" evidence="7">
    <location>
        <begin position="600"/>
        <end position="621"/>
    </location>
</feature>
<dbReference type="PANTHER" id="PTHR21212">
    <property type="entry name" value="BERNARDINELLI-SEIP CONGENITAL LIPODYSTROPHY 2 HOMOLOG BSCL2 PROTEIN"/>
    <property type="match status" value="1"/>
</dbReference>
<dbReference type="GO" id="GO:0005789">
    <property type="term" value="C:endoplasmic reticulum membrane"/>
    <property type="evidence" value="ECO:0007669"/>
    <property type="project" value="UniProtKB-SubCell"/>
</dbReference>
<feature type="transmembrane region" description="Helical" evidence="7">
    <location>
        <begin position="407"/>
        <end position="427"/>
    </location>
</feature>
<dbReference type="PANTHER" id="PTHR21212:SF6">
    <property type="entry name" value="SEIPIN-2-LIKE"/>
    <property type="match status" value="1"/>
</dbReference>
<dbReference type="GO" id="GO:0006629">
    <property type="term" value="P:lipid metabolic process"/>
    <property type="evidence" value="ECO:0007669"/>
    <property type="project" value="UniProtKB-KW"/>
</dbReference>
<accession>A0A5A7P8J4</accession>
<evidence type="ECO:0000256" key="4">
    <source>
        <dbReference type="ARBA" id="ARBA00022989"/>
    </source>
</evidence>
<organism evidence="8 9">
    <name type="scientific">Striga asiatica</name>
    <name type="common">Asiatic witchweed</name>
    <name type="synonym">Buchnera asiatica</name>
    <dbReference type="NCBI Taxonomy" id="4170"/>
    <lineage>
        <taxon>Eukaryota</taxon>
        <taxon>Viridiplantae</taxon>
        <taxon>Streptophyta</taxon>
        <taxon>Embryophyta</taxon>
        <taxon>Tracheophyta</taxon>
        <taxon>Spermatophyta</taxon>
        <taxon>Magnoliopsida</taxon>
        <taxon>eudicotyledons</taxon>
        <taxon>Gunneridae</taxon>
        <taxon>Pentapetalae</taxon>
        <taxon>asterids</taxon>
        <taxon>lamiids</taxon>
        <taxon>Lamiales</taxon>
        <taxon>Orobanchaceae</taxon>
        <taxon>Buchnereae</taxon>
        <taxon>Striga</taxon>
    </lineage>
</organism>
<evidence type="ECO:0000256" key="7">
    <source>
        <dbReference type="SAM" id="Phobius"/>
    </source>
</evidence>
<feature type="transmembrane region" description="Helical" evidence="7">
    <location>
        <begin position="206"/>
        <end position="234"/>
    </location>
</feature>
<keyword evidence="6 7" id="KW-0472">Membrane</keyword>
<comment type="caution">
    <text evidence="8">The sequence shown here is derived from an EMBL/GenBank/DDBJ whole genome shotgun (WGS) entry which is preliminary data.</text>
</comment>
<keyword evidence="9" id="KW-1185">Reference proteome</keyword>
<keyword evidence="4 7" id="KW-1133">Transmembrane helix</keyword>
<evidence type="ECO:0000313" key="9">
    <source>
        <dbReference type="Proteomes" id="UP000325081"/>
    </source>
</evidence>
<dbReference type="GO" id="GO:0140042">
    <property type="term" value="P:lipid droplet formation"/>
    <property type="evidence" value="ECO:0007669"/>
    <property type="project" value="UniProtKB-ARBA"/>
</dbReference>